<dbReference type="Pfam" id="PF13174">
    <property type="entry name" value="TPR_6"/>
    <property type="match status" value="1"/>
</dbReference>
<evidence type="ECO:0008006" key="4">
    <source>
        <dbReference type="Google" id="ProtNLM"/>
    </source>
</evidence>
<feature type="repeat" description="TPR" evidence="1">
    <location>
        <begin position="452"/>
        <end position="485"/>
    </location>
</feature>
<organism evidence="2 3">
    <name type="scientific">candidate division TA06 bacterium</name>
    <dbReference type="NCBI Taxonomy" id="2250710"/>
    <lineage>
        <taxon>Bacteria</taxon>
        <taxon>Bacteria division TA06</taxon>
    </lineage>
</organism>
<protein>
    <recommendedName>
        <fullName evidence="4">Tetratricopeptide repeat protein</fullName>
    </recommendedName>
</protein>
<dbReference type="SUPFAM" id="SSF81901">
    <property type="entry name" value="HCP-like"/>
    <property type="match status" value="1"/>
</dbReference>
<evidence type="ECO:0000256" key="1">
    <source>
        <dbReference type="PROSITE-ProRule" id="PRU00339"/>
    </source>
</evidence>
<sequence length="976" mass="113417">MLRETRFFFVFGVLLFGLLRPCLADMIAPGYSSHSIDFTPRYVFIGTHYGANVYDKKAKKWGIVPFEISERKAILGGSPGVRILAIKAHKNDVWFGTYQKGAYRYNLESGELTHYEAYRSVYNRNTREYEQVGNCELLDNTVSCIRVHKGDNLWFTSNTGLSELSQKGWRSFPSKTRSVVPTCMDTDEHGRIWVGKSGFYRAYYDDDPPEQVVGGGISVFDGERWVHYYASNYDLQNPDESHIETDLISNDVVCMAMDDHEVWIGTTRGISVYDRKTQKWKDYTTENSGIKSNRTTSIAVGQDAIWVASDSGICRHDKTNGSWFNYGSDVLPFPYIRSVGYDKYGKSVWAVTGLHAYHDIYVYRFDGSEWSAFPTRRRLYPRDEQEYLRLGKFLKGRKARREARAVFGEMTLKYPGTEESIEAEYEWLITGDTDIEDLRDFQTAHSGTPYVPRVQLKIAELYAGQRDYKRAIEEYQRFIEMVEYRGFVGMVKAPGQVRQARSHIADYYGILRDFENEIQVRRDMYDKASDDRTAMGIANKIGDAYMNGLKDYRKAIRWFEICSGWRGVLSKIGQCYELLGDDKKALESYLKAGGPKRKIVQIENRVGIEREYPIEIVEADTFDKRRIWFGSEGGGMYEYATKEAKWSRFTTREGLNSNIVEQILVTKKHIWVKTEAGLNRVTKTDRQIKHYDCSGDIAYDGRYVWMTASRCLVRYDETEETSQELKSDSIPVGGKILVDGEYIWTLGRGYVSGYNLRERRWDKYGMAEYSIRFRANDEGFIWFAAYGAFGGPAGVYRFDKKTQGWKLFLRTHAEKIMPTDKYVWFLDVHGMVRYDRETEKVESYSLSKRSGIAEGFLVNDIALVGKDVWVGFPKGMARFNEKENRWEEYYAPEDFSILNIHFLTVENGNIWFRAENGSNFFNTKTKEWSITHLRVARDFYLTDDSLWMINWEGKVFRYDLKTRAKEEIQLPPTLRR</sequence>
<dbReference type="InterPro" id="IPR015943">
    <property type="entry name" value="WD40/YVTN_repeat-like_dom_sf"/>
</dbReference>
<keyword evidence="1" id="KW-0802">TPR repeat</keyword>
<gene>
    <name evidence="2" type="ORF">E3J62_01275</name>
</gene>
<dbReference type="InterPro" id="IPR011990">
    <property type="entry name" value="TPR-like_helical_dom_sf"/>
</dbReference>
<accession>A0A523UYK6</accession>
<name>A0A523UYK6_UNCT6</name>
<dbReference type="Proteomes" id="UP000315525">
    <property type="component" value="Unassembled WGS sequence"/>
</dbReference>
<evidence type="ECO:0000313" key="3">
    <source>
        <dbReference type="Proteomes" id="UP000315525"/>
    </source>
</evidence>
<dbReference type="EMBL" id="SOJN01000019">
    <property type="protein sequence ID" value="TET47489.1"/>
    <property type="molecule type" value="Genomic_DNA"/>
</dbReference>
<dbReference type="SUPFAM" id="SSF75011">
    <property type="entry name" value="3-carboxy-cis,cis-mucoante lactonizing enzyme"/>
    <property type="match status" value="1"/>
</dbReference>
<dbReference type="Gene3D" id="2.130.10.10">
    <property type="entry name" value="YVTN repeat-like/Quinoprotein amine dehydrogenase"/>
    <property type="match status" value="4"/>
</dbReference>
<dbReference type="SUPFAM" id="SSF63829">
    <property type="entry name" value="Calcium-dependent phosphotriesterase"/>
    <property type="match status" value="1"/>
</dbReference>
<comment type="caution">
    <text evidence="2">The sequence shown here is derived from an EMBL/GenBank/DDBJ whole genome shotgun (WGS) entry which is preliminary data.</text>
</comment>
<evidence type="ECO:0000313" key="2">
    <source>
        <dbReference type="EMBL" id="TET47489.1"/>
    </source>
</evidence>
<dbReference type="Gene3D" id="1.25.40.10">
    <property type="entry name" value="Tetratricopeptide repeat domain"/>
    <property type="match status" value="1"/>
</dbReference>
<dbReference type="InterPro" id="IPR019734">
    <property type="entry name" value="TPR_rpt"/>
</dbReference>
<dbReference type="AlphaFoldDB" id="A0A523UYK6"/>
<proteinExistence type="predicted"/>
<reference evidence="2 3" key="1">
    <citation type="submission" date="2019-03" db="EMBL/GenBank/DDBJ databases">
        <title>Metabolic potential of uncultured bacteria and archaea associated with petroleum seepage in deep-sea sediments.</title>
        <authorList>
            <person name="Dong X."/>
            <person name="Hubert C."/>
        </authorList>
    </citation>
    <scope>NUCLEOTIDE SEQUENCE [LARGE SCALE GENOMIC DNA]</scope>
    <source>
        <strain evidence="2">E44_bin18</strain>
    </source>
</reference>
<dbReference type="PROSITE" id="PS50005">
    <property type="entry name" value="TPR"/>
    <property type="match status" value="1"/>
</dbReference>